<dbReference type="Pfam" id="PF14511">
    <property type="entry name" value="RE_EcoO109I"/>
    <property type="match status" value="1"/>
</dbReference>
<feature type="domain" description="Type II restriction endonuclease EcoO109IR" evidence="1">
    <location>
        <begin position="58"/>
        <end position="214"/>
    </location>
</feature>
<evidence type="ECO:0000313" key="3">
    <source>
        <dbReference type="Proteomes" id="UP000290657"/>
    </source>
</evidence>
<dbReference type="OrthoDB" id="449755at2"/>
<keyword evidence="2" id="KW-0378">Hydrolase</keyword>
<dbReference type="CDD" id="cd22346">
    <property type="entry name" value="PDDEXK_nuclease"/>
    <property type="match status" value="1"/>
</dbReference>
<dbReference type="InterPro" id="IPR032793">
    <property type="entry name" value="RE_EcoO109IR"/>
</dbReference>
<dbReference type="Proteomes" id="UP000290657">
    <property type="component" value="Unassembled WGS sequence"/>
</dbReference>
<dbReference type="GO" id="GO:0004519">
    <property type="term" value="F:endonuclease activity"/>
    <property type="evidence" value="ECO:0007669"/>
    <property type="project" value="UniProtKB-KW"/>
</dbReference>
<name>A0A4Q0XRF5_9BACT</name>
<gene>
    <name evidence="2" type="ORF">CRV04_06610</name>
</gene>
<evidence type="ECO:0000259" key="1">
    <source>
        <dbReference type="Pfam" id="PF14511"/>
    </source>
</evidence>
<protein>
    <submittedName>
        <fullName evidence="2">Restriction endonuclease</fullName>
    </submittedName>
</protein>
<keyword evidence="3" id="KW-1185">Reference proteome</keyword>
<evidence type="ECO:0000313" key="2">
    <source>
        <dbReference type="EMBL" id="RXJ58174.1"/>
    </source>
</evidence>
<reference evidence="2 3" key="1">
    <citation type="submission" date="2017-10" db="EMBL/GenBank/DDBJ databases">
        <title>Genomics of the genus Arcobacter.</title>
        <authorList>
            <person name="Perez-Cataluna A."/>
            <person name="Figueras M.J."/>
        </authorList>
    </citation>
    <scope>NUCLEOTIDE SEQUENCE [LARGE SCALE GENOMIC DNA]</scope>
    <source>
        <strain evidence="2 3">CECT 8987</strain>
    </source>
</reference>
<keyword evidence="2" id="KW-0255">Endonuclease</keyword>
<dbReference type="Gene3D" id="3.40.1560.10">
    <property type="entry name" value="type ii restriction endonuclease, domain 2"/>
    <property type="match status" value="1"/>
</dbReference>
<dbReference type="SUPFAM" id="SSF52980">
    <property type="entry name" value="Restriction endonuclease-like"/>
    <property type="match status" value="1"/>
</dbReference>
<dbReference type="AlphaFoldDB" id="A0A4Q0XRF5"/>
<comment type="caution">
    <text evidence="2">The sequence shown here is derived from an EMBL/GenBank/DDBJ whole genome shotgun (WGS) entry which is preliminary data.</text>
</comment>
<dbReference type="EMBL" id="PDKN01000003">
    <property type="protein sequence ID" value="RXJ58174.1"/>
    <property type="molecule type" value="Genomic_DNA"/>
</dbReference>
<dbReference type="InterPro" id="IPR012297">
    <property type="entry name" value="EcoO109IR_cat_dom_sf"/>
</dbReference>
<sequence length="241" mass="27683">MTEFEKNEILKKAKQWFKNTIIKKHIKNMNKLSKENEFNINPFLLTYLSNFLEGDSEPKSIAKALIYPRVLGTSINTSFGTNIQEFTSTALSSLGSAVSGIDIEFIDQIDGKKKYCQLKSGPNTINKDDIKTIIDHFQSVRNLSRTNNLNIGFDDLIVGIIYGEQSELNAHYKKINANHYNVIIGEDFWHRLTGDKDFYFDLIKAINEVAKETNYKKELDKIIIKLSQTNYIKELSKELNT</sequence>
<accession>A0A4Q0XRF5</accession>
<dbReference type="RefSeq" id="WP_128996037.1">
    <property type="nucleotide sequence ID" value="NZ_PDKN01000003.1"/>
</dbReference>
<dbReference type="InterPro" id="IPR011335">
    <property type="entry name" value="Restrct_endonuc-II-like"/>
</dbReference>
<keyword evidence="2" id="KW-0540">Nuclease</keyword>
<organism evidence="2 3">
    <name type="scientific">Candidatus Marinarcus aquaticus</name>
    <dbReference type="NCBI Taxonomy" id="2044504"/>
    <lineage>
        <taxon>Bacteria</taxon>
        <taxon>Pseudomonadati</taxon>
        <taxon>Campylobacterota</taxon>
        <taxon>Epsilonproteobacteria</taxon>
        <taxon>Campylobacterales</taxon>
        <taxon>Arcobacteraceae</taxon>
        <taxon>Candidatus Marinarcus</taxon>
    </lineage>
</organism>
<proteinExistence type="predicted"/>